<evidence type="ECO:0000313" key="5">
    <source>
        <dbReference type="Proteomes" id="UP000315783"/>
    </source>
</evidence>
<reference evidence="4 5" key="1">
    <citation type="journal article" date="2019" name="Appl. Microbiol. Biotechnol.">
        <title>Genome sequence of Isaria javanica and comparative genome analysis insights into family S53 peptidase evolution in fungal entomopathogens.</title>
        <authorList>
            <person name="Lin R."/>
            <person name="Zhang X."/>
            <person name="Xin B."/>
            <person name="Zou M."/>
            <person name="Gao Y."/>
            <person name="Qin F."/>
            <person name="Hu Q."/>
            <person name="Xie B."/>
            <person name="Cheng X."/>
        </authorList>
    </citation>
    <scope>NUCLEOTIDE SEQUENCE [LARGE SCALE GENOMIC DNA]</scope>
    <source>
        <strain evidence="4 5">IJ1G</strain>
    </source>
</reference>
<gene>
    <name evidence="4" type="ORF">IF1G_07670</name>
</gene>
<sequence length="353" mass="38973">MAFCDAPSASLPGQQPFTTLAQPSEQHGNYIMNRIWDVQHSSQSSPVDTASLSSHGSMHMDCVGSSATTSQHMSCSSRASVASNFDSLQGSSGFVNYSLEANAPSAYSYYLNRGNGQFTRLIPADILPPLKGVPPREEEREGMIILEPLERLHLQNSKEHNQVSASKVSCVLKTSRRHHLMLIAAGPASTRQPKQIDCIVATSPKPNRKVKIYCDKWIHEGVCAFTQQGCKFKHEMPQDEATQRSLGLFHGFPAWWKKRTEEQNSPRRGLGAPAQSTSSARLGSTTPHLGNSEALEGRIYQPVAFEQQRGLPSRDPLYAQAVFAPAHKNWKTSGSQWMQNGIVPFVRGPRRAY</sequence>
<evidence type="ECO:0000259" key="3">
    <source>
        <dbReference type="PROSITE" id="PS50103"/>
    </source>
</evidence>
<proteinExistence type="predicted"/>
<keyword evidence="1" id="KW-0862">Zinc</keyword>
<accession>A0A545UWX6</accession>
<feature type="domain" description="C3H1-type" evidence="3">
    <location>
        <begin position="208"/>
        <end position="237"/>
    </location>
</feature>
<feature type="compositionally biased region" description="Polar residues" evidence="2">
    <location>
        <begin position="274"/>
        <end position="289"/>
    </location>
</feature>
<protein>
    <submittedName>
        <fullName evidence="4">C-x8-C-x5-C-x3-H type zinc finger protein</fullName>
    </submittedName>
</protein>
<dbReference type="STRING" id="43265.A0A545UWX6"/>
<feature type="zinc finger region" description="C3H1-type" evidence="1">
    <location>
        <begin position="208"/>
        <end position="237"/>
    </location>
</feature>
<comment type="caution">
    <text evidence="4">The sequence shown here is derived from an EMBL/GenBank/DDBJ whole genome shotgun (WGS) entry which is preliminary data.</text>
</comment>
<keyword evidence="1" id="KW-0863">Zinc-finger</keyword>
<keyword evidence="1" id="KW-0479">Metal-binding</keyword>
<evidence type="ECO:0000313" key="4">
    <source>
        <dbReference type="EMBL" id="TQV93938.1"/>
    </source>
</evidence>
<evidence type="ECO:0000256" key="2">
    <source>
        <dbReference type="SAM" id="MobiDB-lite"/>
    </source>
</evidence>
<organism evidence="4 5">
    <name type="scientific">Cordyceps javanica</name>
    <dbReference type="NCBI Taxonomy" id="43265"/>
    <lineage>
        <taxon>Eukaryota</taxon>
        <taxon>Fungi</taxon>
        <taxon>Dikarya</taxon>
        <taxon>Ascomycota</taxon>
        <taxon>Pezizomycotina</taxon>
        <taxon>Sordariomycetes</taxon>
        <taxon>Hypocreomycetidae</taxon>
        <taxon>Hypocreales</taxon>
        <taxon>Cordycipitaceae</taxon>
        <taxon>Cordyceps</taxon>
    </lineage>
</organism>
<dbReference type="EMBL" id="SPUK01000011">
    <property type="protein sequence ID" value="TQV93938.1"/>
    <property type="molecule type" value="Genomic_DNA"/>
</dbReference>
<dbReference type="AlphaFoldDB" id="A0A545UWX6"/>
<dbReference type="PROSITE" id="PS50103">
    <property type="entry name" value="ZF_C3H1"/>
    <property type="match status" value="1"/>
</dbReference>
<dbReference type="GO" id="GO:0008270">
    <property type="term" value="F:zinc ion binding"/>
    <property type="evidence" value="ECO:0007669"/>
    <property type="project" value="UniProtKB-KW"/>
</dbReference>
<dbReference type="InterPro" id="IPR000571">
    <property type="entry name" value="Znf_CCCH"/>
</dbReference>
<keyword evidence="5" id="KW-1185">Reference proteome</keyword>
<feature type="region of interest" description="Disordered" evidence="2">
    <location>
        <begin position="260"/>
        <end position="293"/>
    </location>
</feature>
<name>A0A545UWX6_9HYPO</name>
<evidence type="ECO:0000256" key="1">
    <source>
        <dbReference type="PROSITE-ProRule" id="PRU00723"/>
    </source>
</evidence>
<dbReference type="Proteomes" id="UP000315783">
    <property type="component" value="Unassembled WGS sequence"/>
</dbReference>